<reference evidence="2 3" key="1">
    <citation type="submission" date="2016-06" db="EMBL/GenBank/DDBJ databases">
        <title>Living apart together: crosstalk between the core and supernumerary genomes in a fungal plant pathogen.</title>
        <authorList>
            <person name="Vanheule A."/>
            <person name="Audenaert K."/>
            <person name="Warris S."/>
            <person name="Van De Geest H."/>
            <person name="Schijlen E."/>
            <person name="Hofte M."/>
            <person name="De Saeger S."/>
            <person name="Haesaert G."/>
            <person name="Waalwijk C."/>
            <person name="Van Der Lee T."/>
        </authorList>
    </citation>
    <scope>NUCLEOTIDE SEQUENCE [LARGE SCALE GENOMIC DNA]</scope>
    <source>
        <strain evidence="2 3">2516</strain>
    </source>
</reference>
<name>A0A1B8AM38_FUSPO</name>
<gene>
    <name evidence="2" type="ORF">FPOA_07968</name>
</gene>
<dbReference type="OrthoDB" id="5238343at2759"/>
<evidence type="ECO:0000313" key="2">
    <source>
        <dbReference type="EMBL" id="OBS21632.1"/>
    </source>
</evidence>
<keyword evidence="1" id="KW-0732">Signal</keyword>
<feature type="chain" id="PRO_5008602991" evidence="1">
    <location>
        <begin position="17"/>
        <end position="105"/>
    </location>
</feature>
<protein>
    <submittedName>
        <fullName evidence="2">Uncharacterized protein</fullName>
    </submittedName>
</protein>
<keyword evidence="3" id="KW-1185">Reference proteome</keyword>
<dbReference type="OMA" id="CYHYTIS"/>
<dbReference type="EMBL" id="LYXU01000003">
    <property type="protein sequence ID" value="OBS21632.1"/>
    <property type="molecule type" value="Genomic_DNA"/>
</dbReference>
<proteinExistence type="predicted"/>
<comment type="caution">
    <text evidence="2">The sequence shown here is derived from an EMBL/GenBank/DDBJ whole genome shotgun (WGS) entry which is preliminary data.</text>
</comment>
<feature type="signal peptide" evidence="1">
    <location>
        <begin position="1"/>
        <end position="16"/>
    </location>
</feature>
<organism evidence="2 3">
    <name type="scientific">Fusarium poae</name>
    <dbReference type="NCBI Taxonomy" id="36050"/>
    <lineage>
        <taxon>Eukaryota</taxon>
        <taxon>Fungi</taxon>
        <taxon>Dikarya</taxon>
        <taxon>Ascomycota</taxon>
        <taxon>Pezizomycotina</taxon>
        <taxon>Sordariomycetes</taxon>
        <taxon>Hypocreomycetidae</taxon>
        <taxon>Hypocreales</taxon>
        <taxon>Nectriaceae</taxon>
        <taxon>Fusarium</taxon>
    </lineage>
</organism>
<evidence type="ECO:0000256" key="1">
    <source>
        <dbReference type="SAM" id="SignalP"/>
    </source>
</evidence>
<accession>A0A1B8AM38</accession>
<dbReference type="Proteomes" id="UP000091967">
    <property type="component" value="Unassembled WGS sequence"/>
</dbReference>
<evidence type="ECO:0000313" key="3">
    <source>
        <dbReference type="Proteomes" id="UP000091967"/>
    </source>
</evidence>
<sequence>MKFVFVSLFSLCLAVATPPEPVILKPVPDKAHSGCYHYTISKKNHCCLPHVCVCKDGNFYLFNDESWKKTSNGCNPPWGILGNSLEDIPGYCCKGWKAPKPKLDW</sequence>
<dbReference type="AlphaFoldDB" id="A0A1B8AM38"/>